<feature type="non-terminal residue" evidence="2">
    <location>
        <position position="1"/>
    </location>
</feature>
<dbReference type="Pfam" id="PF18909">
    <property type="entry name" value="dGTP_diPhyd_N"/>
    <property type="match status" value="1"/>
</dbReference>
<gene>
    <name evidence="2" type="ORF">S01H1_26559</name>
</gene>
<dbReference type="InterPro" id="IPR044038">
    <property type="entry name" value="dATP/dGTP_diPOhydrolase_N"/>
</dbReference>
<reference evidence="2" key="1">
    <citation type="journal article" date="2014" name="Front. Microbiol.">
        <title>High frequency of phylogenetically diverse reductive dehalogenase-homologous genes in deep subseafloor sedimentary metagenomes.</title>
        <authorList>
            <person name="Kawai M."/>
            <person name="Futagami T."/>
            <person name="Toyoda A."/>
            <person name="Takaki Y."/>
            <person name="Nishi S."/>
            <person name="Hori S."/>
            <person name="Arai W."/>
            <person name="Tsubouchi T."/>
            <person name="Morono Y."/>
            <person name="Uchiyama I."/>
            <person name="Ito T."/>
            <person name="Fujiyama A."/>
            <person name="Inagaki F."/>
            <person name="Takami H."/>
        </authorList>
    </citation>
    <scope>NUCLEOTIDE SEQUENCE</scope>
    <source>
        <strain evidence="2">Expedition CK06-06</strain>
    </source>
</reference>
<feature type="domain" description="dATP/dGTP diphosphohydrolase N-terminal" evidence="1">
    <location>
        <begin position="4"/>
        <end position="66"/>
    </location>
</feature>
<dbReference type="InterPro" id="IPR025518">
    <property type="entry name" value="DUF4406"/>
</dbReference>
<evidence type="ECO:0000313" key="2">
    <source>
        <dbReference type="EMBL" id="GAF97769.1"/>
    </source>
</evidence>
<dbReference type="Gene3D" id="3.40.50.10400">
    <property type="entry name" value="Hypothetical protein PA1492"/>
    <property type="match status" value="1"/>
</dbReference>
<accession>X0TWW8</accession>
<dbReference type="Pfam" id="PF14359">
    <property type="entry name" value="DUF4406"/>
    <property type="match status" value="1"/>
</dbReference>
<protein>
    <recommendedName>
        <fullName evidence="1">dATP/dGTP diphosphohydrolase N-terminal domain-containing protein</fullName>
    </recommendedName>
</protein>
<dbReference type="EMBL" id="BARS01016102">
    <property type="protein sequence ID" value="GAF97769.1"/>
    <property type="molecule type" value="Genomic_DNA"/>
</dbReference>
<proteinExistence type="predicted"/>
<comment type="caution">
    <text evidence="2">The sequence shown here is derived from an EMBL/GenBank/DDBJ whole genome shotgun (WGS) entry which is preliminary data.</text>
</comment>
<organism evidence="2">
    <name type="scientific">marine sediment metagenome</name>
    <dbReference type="NCBI Taxonomy" id="412755"/>
    <lineage>
        <taxon>unclassified sequences</taxon>
        <taxon>metagenomes</taxon>
        <taxon>ecological metagenomes</taxon>
    </lineage>
</organism>
<dbReference type="AlphaFoldDB" id="X0TWW8"/>
<name>X0TWW8_9ZZZZ</name>
<evidence type="ECO:0000259" key="1">
    <source>
        <dbReference type="Pfam" id="PF18909"/>
    </source>
</evidence>
<sequence>HANIAEGWVLAEGAVKYEARNWEKGIPIGECLASTMRHLEDFKLGLRDEPHLAQARTNIGFILHYLGEIEAGRMDPAIDDMPKYVGRPTTVRNLIAEAVEEVMNPPQTGLDADEREVADSAVVHYVPHKRPTVYIAGPMRGYPLYNFPAFDEARDRWKTAYNVISPADLDREAGFDPAVDPEGFSGTHAGLVRVMYRDLDAILNLDPERGDCLAVLPGWQDSKGARVEVALARFLGLSVYDAHGTPVED</sequence>
<dbReference type="SUPFAM" id="SSF52309">
    <property type="entry name" value="N-(deoxy)ribosyltransferase-like"/>
    <property type="match status" value="1"/>
</dbReference>